<dbReference type="InterPro" id="IPR036291">
    <property type="entry name" value="NAD(P)-bd_dom_sf"/>
</dbReference>
<dbReference type="CDD" id="cd08254">
    <property type="entry name" value="hydroxyacyl_CoA_DH"/>
    <property type="match status" value="1"/>
</dbReference>
<dbReference type="SMART" id="SM00829">
    <property type="entry name" value="PKS_ER"/>
    <property type="match status" value="1"/>
</dbReference>
<comment type="similarity">
    <text evidence="2 9">Belongs to the zinc-containing alcohol dehydrogenase family.</text>
</comment>
<evidence type="ECO:0000313" key="12">
    <source>
        <dbReference type="Proteomes" id="UP000467130"/>
    </source>
</evidence>
<dbReference type="Gene3D" id="3.40.50.720">
    <property type="entry name" value="NAD(P)-binding Rossmann-like Domain"/>
    <property type="match status" value="1"/>
</dbReference>
<dbReference type="InterPro" id="IPR002328">
    <property type="entry name" value="ADH_Zn_CS"/>
</dbReference>
<sequence>MAMKAWQMVGFGEPLQCVELPDPTPGKGEVLIDIRAAGLCHSDVAMAAGILKPFPHKLPIVLGHEIAGVIAAVGDGATEYAVGDRVGVYQLVDGHGDTRDGGFAQRTVASVEALVAIPDGTSYVQAAVGTDAGMTSYHAVISAGGVRAGTKLGIIGLGGLGTIGARVGTITGATVYGADPQPVARQRGYDAGIVEAFDDVSEFNGLNLDVVIDFAGFGTTTAVAIEVIKPGGRIVQVGLGVAEATINTLALVSKQVELIGSLGGDAHDIAAVYDLFASGQLVTPLVEITFDDLPRALRQLDDGTAPGRFVICH</sequence>
<dbReference type="SUPFAM" id="SSF51735">
    <property type="entry name" value="NAD(P)-binding Rossmann-fold domains"/>
    <property type="match status" value="1"/>
</dbReference>
<evidence type="ECO:0000256" key="6">
    <source>
        <dbReference type="ARBA" id="ARBA00023002"/>
    </source>
</evidence>
<dbReference type="Gene3D" id="3.90.180.10">
    <property type="entry name" value="Medium-chain alcohol dehydrogenases, catalytic domain"/>
    <property type="match status" value="2"/>
</dbReference>
<dbReference type="InterPro" id="IPR013154">
    <property type="entry name" value="ADH-like_N"/>
</dbReference>
<dbReference type="GO" id="GO:0008270">
    <property type="term" value="F:zinc ion binding"/>
    <property type="evidence" value="ECO:0007669"/>
    <property type="project" value="InterPro"/>
</dbReference>
<organism evidence="11 12">
    <name type="scientific">Mycobacterium stomatepiae</name>
    <dbReference type="NCBI Taxonomy" id="470076"/>
    <lineage>
        <taxon>Bacteria</taxon>
        <taxon>Bacillati</taxon>
        <taxon>Actinomycetota</taxon>
        <taxon>Actinomycetes</taxon>
        <taxon>Mycobacteriales</taxon>
        <taxon>Mycobacteriaceae</taxon>
        <taxon>Mycobacterium</taxon>
        <taxon>Mycobacterium simiae complex</taxon>
    </lineage>
</organism>
<name>A0A7I7QI50_9MYCO</name>
<evidence type="ECO:0000256" key="5">
    <source>
        <dbReference type="ARBA" id="ARBA00022833"/>
    </source>
</evidence>
<feature type="domain" description="Enoyl reductase (ER)" evidence="10">
    <location>
        <begin position="10"/>
        <end position="311"/>
    </location>
</feature>
<dbReference type="InterPro" id="IPR013149">
    <property type="entry name" value="ADH-like_C"/>
</dbReference>
<comment type="cofactor">
    <cofactor evidence="1 9">
        <name>Zn(2+)</name>
        <dbReference type="ChEBI" id="CHEBI:29105"/>
    </cofactor>
</comment>
<keyword evidence="4 9" id="KW-0479">Metal-binding</keyword>
<gene>
    <name evidence="11" type="ORF">MSTO_60150</name>
</gene>
<dbReference type="PANTHER" id="PTHR42940:SF8">
    <property type="entry name" value="VACUOLAR PROTEIN SORTING-ASSOCIATED PROTEIN 11"/>
    <property type="match status" value="1"/>
</dbReference>
<dbReference type="AlphaFoldDB" id="A0A7I7QI50"/>
<dbReference type="SUPFAM" id="SSF50129">
    <property type="entry name" value="GroES-like"/>
    <property type="match status" value="1"/>
</dbReference>
<evidence type="ECO:0000259" key="10">
    <source>
        <dbReference type="SMART" id="SM00829"/>
    </source>
</evidence>
<dbReference type="PROSITE" id="PS00059">
    <property type="entry name" value="ADH_ZINC"/>
    <property type="match status" value="1"/>
</dbReference>
<reference evidence="11 12" key="1">
    <citation type="journal article" date="2019" name="Emerg. Microbes Infect.">
        <title>Comprehensive subspecies identification of 175 nontuberculous mycobacteria species based on 7547 genomic profiles.</title>
        <authorList>
            <person name="Matsumoto Y."/>
            <person name="Kinjo T."/>
            <person name="Motooka D."/>
            <person name="Nabeya D."/>
            <person name="Jung N."/>
            <person name="Uechi K."/>
            <person name="Horii T."/>
            <person name="Iida T."/>
            <person name="Fujita J."/>
            <person name="Nakamura S."/>
        </authorList>
    </citation>
    <scope>NUCLEOTIDE SEQUENCE [LARGE SCALE GENOMIC DNA]</scope>
    <source>
        <strain evidence="11 12">JCM 17783</strain>
    </source>
</reference>
<dbReference type="RefSeq" id="WP_308207238.1">
    <property type="nucleotide sequence ID" value="NZ_JACKSO010000109.1"/>
</dbReference>
<evidence type="ECO:0000256" key="8">
    <source>
        <dbReference type="ARBA" id="ARBA00049243"/>
    </source>
</evidence>
<dbReference type="Pfam" id="PF08240">
    <property type="entry name" value="ADH_N"/>
    <property type="match status" value="1"/>
</dbReference>
<comment type="catalytic activity">
    <reaction evidence="8">
        <text>a primary alcohol + NAD(+) = an aldehyde + NADH + H(+)</text>
        <dbReference type="Rhea" id="RHEA:10736"/>
        <dbReference type="ChEBI" id="CHEBI:15378"/>
        <dbReference type="ChEBI" id="CHEBI:15734"/>
        <dbReference type="ChEBI" id="CHEBI:17478"/>
        <dbReference type="ChEBI" id="CHEBI:57540"/>
        <dbReference type="ChEBI" id="CHEBI:57945"/>
        <dbReference type="EC" id="1.1.1.1"/>
    </reaction>
</comment>
<evidence type="ECO:0000256" key="7">
    <source>
        <dbReference type="ARBA" id="ARBA00049164"/>
    </source>
</evidence>
<keyword evidence="6" id="KW-0560">Oxidoreductase</keyword>
<dbReference type="InterPro" id="IPR020843">
    <property type="entry name" value="ER"/>
</dbReference>
<protein>
    <recommendedName>
        <fullName evidence="3">alcohol dehydrogenase</fullName>
        <ecNumber evidence="3">1.1.1.1</ecNumber>
    </recommendedName>
</protein>
<proteinExistence type="inferred from homology"/>
<evidence type="ECO:0000256" key="1">
    <source>
        <dbReference type="ARBA" id="ARBA00001947"/>
    </source>
</evidence>
<keyword evidence="5 9" id="KW-0862">Zinc</keyword>
<evidence type="ECO:0000256" key="2">
    <source>
        <dbReference type="ARBA" id="ARBA00008072"/>
    </source>
</evidence>
<dbReference type="PANTHER" id="PTHR42940">
    <property type="entry name" value="ALCOHOL DEHYDROGENASE 1-RELATED"/>
    <property type="match status" value="1"/>
</dbReference>
<accession>A0A7I7QI50</accession>
<keyword evidence="12" id="KW-1185">Reference proteome</keyword>
<evidence type="ECO:0000256" key="3">
    <source>
        <dbReference type="ARBA" id="ARBA00013190"/>
    </source>
</evidence>
<dbReference type="Pfam" id="PF00107">
    <property type="entry name" value="ADH_zinc_N"/>
    <property type="match status" value="1"/>
</dbReference>
<dbReference type="GO" id="GO:0004022">
    <property type="term" value="F:alcohol dehydrogenase (NAD+) activity"/>
    <property type="evidence" value="ECO:0007669"/>
    <property type="project" value="UniProtKB-EC"/>
</dbReference>
<comment type="catalytic activity">
    <reaction evidence="7">
        <text>a secondary alcohol + NAD(+) = a ketone + NADH + H(+)</text>
        <dbReference type="Rhea" id="RHEA:10740"/>
        <dbReference type="ChEBI" id="CHEBI:15378"/>
        <dbReference type="ChEBI" id="CHEBI:17087"/>
        <dbReference type="ChEBI" id="CHEBI:35681"/>
        <dbReference type="ChEBI" id="CHEBI:57540"/>
        <dbReference type="ChEBI" id="CHEBI:57945"/>
        <dbReference type="EC" id="1.1.1.1"/>
    </reaction>
</comment>
<evidence type="ECO:0000256" key="4">
    <source>
        <dbReference type="ARBA" id="ARBA00022723"/>
    </source>
</evidence>
<dbReference type="KEGG" id="msto:MSTO_60150"/>
<dbReference type="Proteomes" id="UP000467130">
    <property type="component" value="Chromosome"/>
</dbReference>
<evidence type="ECO:0000256" key="9">
    <source>
        <dbReference type="RuleBase" id="RU361277"/>
    </source>
</evidence>
<dbReference type="InterPro" id="IPR011032">
    <property type="entry name" value="GroES-like_sf"/>
</dbReference>
<dbReference type="GO" id="GO:0005737">
    <property type="term" value="C:cytoplasm"/>
    <property type="evidence" value="ECO:0007669"/>
    <property type="project" value="TreeGrafter"/>
</dbReference>
<evidence type="ECO:0000313" key="11">
    <source>
        <dbReference type="EMBL" id="BBY25810.1"/>
    </source>
</evidence>
<dbReference type="EMBL" id="AP022587">
    <property type="protein sequence ID" value="BBY25810.1"/>
    <property type="molecule type" value="Genomic_DNA"/>
</dbReference>
<dbReference type="EC" id="1.1.1.1" evidence="3"/>